<dbReference type="RefSeq" id="WP_353721111.1">
    <property type="nucleotide sequence ID" value="NZ_CP159289.1"/>
</dbReference>
<sequence>MHSVAICALVALLLAGCYGMRRSKGGGQIAAVSQRKLDTAAIAIARGYTITPVITDLTFPTACDFDDQGRLYVIEAGYSYGEVWTAPRLIRIDGDNSKTVIATGDKNGPWTGLVYHDGNFYVAEGGQLNGGKILRIGMDGKITALVSDLPAFGDHHTNGPAIKGDYIYFGQGAATNSGVVGPDNAKFGWLKRKPDFHDIPCQDIELAGHNFESADTAATNRKVVTGAYSAFGTTTRPGQVIKGKVPCTGAIMRIPLQGGAPELVAWGLRNPYGLRFNADGKLFVTDNGYDERSSRPIWGAGDLLWEITPGTWYGFPDFSGHQILEGDIEFKGPGKPAAQSLLKKHPNQPPQPAAVLGVHSSSNGFDFDTGGFFAKGEAFVAQFGDMAPGVGKVVAPVGFKVVRVNPQTGVIRDFVVNKGKRNAPASYLGSGGLERPVSVKFSRSGEQLYIVDFGIVTTDKNGPKPTAGTGVVWKIAKR</sequence>
<dbReference type="EMBL" id="CP159289">
    <property type="protein sequence ID" value="XCH25814.1"/>
    <property type="molecule type" value="Genomic_DNA"/>
</dbReference>
<proteinExistence type="predicted"/>
<organism evidence="1">
    <name type="scientific">Dyadobacter sp. 676</name>
    <dbReference type="NCBI Taxonomy" id="3088362"/>
    <lineage>
        <taxon>Bacteria</taxon>
        <taxon>Pseudomonadati</taxon>
        <taxon>Bacteroidota</taxon>
        <taxon>Cytophagia</taxon>
        <taxon>Cytophagales</taxon>
        <taxon>Spirosomataceae</taxon>
        <taxon>Dyadobacter</taxon>
    </lineage>
</organism>
<dbReference type="PANTHER" id="PTHR33546:SF1">
    <property type="entry name" value="LARGE, MULTIFUNCTIONAL SECRETED PROTEIN"/>
    <property type="match status" value="1"/>
</dbReference>
<dbReference type="AlphaFoldDB" id="A0AAU8FMJ4"/>
<protein>
    <submittedName>
        <fullName evidence="1">Glucose dehydrogenase</fullName>
    </submittedName>
</protein>
<name>A0AAU8FMJ4_9BACT</name>
<dbReference type="SUPFAM" id="SSF50952">
    <property type="entry name" value="Soluble quinoprotein glucose dehydrogenase"/>
    <property type="match status" value="1"/>
</dbReference>
<accession>A0AAU8FMJ4</accession>
<dbReference type="Gene3D" id="2.120.10.30">
    <property type="entry name" value="TolB, C-terminal domain"/>
    <property type="match status" value="1"/>
</dbReference>
<evidence type="ECO:0000313" key="1">
    <source>
        <dbReference type="EMBL" id="XCH25814.1"/>
    </source>
</evidence>
<dbReference type="InterPro" id="IPR011041">
    <property type="entry name" value="Quinoprot_gluc/sorb_DH_b-prop"/>
</dbReference>
<reference evidence="1" key="1">
    <citation type="submission" date="2024-06" db="EMBL/GenBank/DDBJ databases">
        <title>Sequencing and assembly of the genome of Dyadobacter sp. strain 676, a symbiont of Cyamopsis tetragonoloba.</title>
        <authorList>
            <person name="Guro P."/>
            <person name="Sazanova A."/>
            <person name="Kuznetsova I."/>
            <person name="Belimov A."/>
            <person name="Safronova V."/>
        </authorList>
    </citation>
    <scope>NUCLEOTIDE SEQUENCE</scope>
    <source>
        <strain evidence="1">676</strain>
    </source>
</reference>
<dbReference type="InterPro" id="IPR011042">
    <property type="entry name" value="6-blade_b-propeller_TolB-like"/>
</dbReference>
<dbReference type="PANTHER" id="PTHR33546">
    <property type="entry name" value="LARGE, MULTIFUNCTIONAL SECRETED PROTEIN-RELATED"/>
    <property type="match status" value="1"/>
</dbReference>
<gene>
    <name evidence="1" type="ORF">ABV298_05195</name>
</gene>